<comment type="caution">
    <text evidence="2">The sequence shown here is derived from an EMBL/GenBank/DDBJ whole genome shotgun (WGS) entry which is preliminary data.</text>
</comment>
<reference evidence="2" key="1">
    <citation type="journal article" date="2019" name="Sci. Rep.">
        <title>Draft genome of Tanacetum cinerariifolium, the natural source of mosquito coil.</title>
        <authorList>
            <person name="Yamashiro T."/>
            <person name="Shiraishi A."/>
            <person name="Satake H."/>
            <person name="Nakayama K."/>
        </authorList>
    </citation>
    <scope>NUCLEOTIDE SEQUENCE</scope>
</reference>
<feature type="region of interest" description="Disordered" evidence="1">
    <location>
        <begin position="1"/>
        <end position="56"/>
    </location>
</feature>
<protein>
    <submittedName>
        <fullName evidence="2">Uncharacterized protein</fullName>
    </submittedName>
</protein>
<dbReference type="AlphaFoldDB" id="A0A699VUN6"/>
<proteinExistence type="predicted"/>
<organism evidence="2">
    <name type="scientific">Tanacetum cinerariifolium</name>
    <name type="common">Dalmatian daisy</name>
    <name type="synonym">Chrysanthemum cinerariifolium</name>
    <dbReference type="NCBI Taxonomy" id="118510"/>
    <lineage>
        <taxon>Eukaryota</taxon>
        <taxon>Viridiplantae</taxon>
        <taxon>Streptophyta</taxon>
        <taxon>Embryophyta</taxon>
        <taxon>Tracheophyta</taxon>
        <taxon>Spermatophyta</taxon>
        <taxon>Magnoliopsida</taxon>
        <taxon>eudicotyledons</taxon>
        <taxon>Gunneridae</taxon>
        <taxon>Pentapetalae</taxon>
        <taxon>asterids</taxon>
        <taxon>campanulids</taxon>
        <taxon>Asterales</taxon>
        <taxon>Asteraceae</taxon>
        <taxon>Asteroideae</taxon>
        <taxon>Anthemideae</taxon>
        <taxon>Anthemidinae</taxon>
        <taxon>Tanacetum</taxon>
    </lineage>
</organism>
<sequence length="56" mass="5408">MCRGSSSDGDGNAAGAVHLAKRSPTEGGDSEASGYGDGVGMARSLSTSASGEKDMA</sequence>
<feature type="compositionally biased region" description="Low complexity" evidence="1">
    <location>
        <begin position="1"/>
        <end position="16"/>
    </location>
</feature>
<evidence type="ECO:0000313" key="2">
    <source>
        <dbReference type="EMBL" id="GFD37218.1"/>
    </source>
</evidence>
<feature type="non-terminal residue" evidence="2">
    <location>
        <position position="56"/>
    </location>
</feature>
<evidence type="ECO:0000256" key="1">
    <source>
        <dbReference type="SAM" id="MobiDB-lite"/>
    </source>
</evidence>
<accession>A0A699VUN6</accession>
<name>A0A699VUN6_TANCI</name>
<gene>
    <name evidence="2" type="ORF">Tci_909187</name>
</gene>
<dbReference type="EMBL" id="BKCJ011482624">
    <property type="protein sequence ID" value="GFD37218.1"/>
    <property type="molecule type" value="Genomic_DNA"/>
</dbReference>